<feature type="compositionally biased region" description="Basic residues" evidence="1">
    <location>
        <begin position="396"/>
        <end position="406"/>
    </location>
</feature>
<dbReference type="Proteomes" id="UP000799772">
    <property type="component" value="Unassembled WGS sequence"/>
</dbReference>
<dbReference type="GO" id="GO:0007131">
    <property type="term" value="P:reciprocal meiotic recombination"/>
    <property type="evidence" value="ECO:0007669"/>
    <property type="project" value="InterPro"/>
</dbReference>
<dbReference type="OrthoDB" id="5360255at2759"/>
<comment type="caution">
    <text evidence="2">The sequence shown here is derived from an EMBL/GenBank/DDBJ whole genome shotgun (WGS) entry which is preliminary data.</text>
</comment>
<organism evidence="2 3">
    <name type="scientific">Rhizodiscina lignyota</name>
    <dbReference type="NCBI Taxonomy" id="1504668"/>
    <lineage>
        <taxon>Eukaryota</taxon>
        <taxon>Fungi</taxon>
        <taxon>Dikarya</taxon>
        <taxon>Ascomycota</taxon>
        <taxon>Pezizomycotina</taxon>
        <taxon>Dothideomycetes</taxon>
        <taxon>Pleosporomycetidae</taxon>
        <taxon>Aulographales</taxon>
        <taxon>Rhizodiscinaceae</taxon>
        <taxon>Rhizodiscina</taxon>
    </lineage>
</organism>
<evidence type="ECO:0000256" key="1">
    <source>
        <dbReference type="SAM" id="MobiDB-lite"/>
    </source>
</evidence>
<sequence length="520" mass="56724">MFPQSNALHPRSADFSLPLLKFSFATDSQGAAKFSWKHAYEDLSIMFDSFRSSATYLSPNAAEPLMMKVVQGHNILEHVDIVDRVQQSKQAIADSKKWNVQLRSEQLPTSALHRRVACTIALRYTAADGNSVRRIQLKFASINDFDTALSYFERIGCPLIASAPPSEGTASSVDSRPSTSTGFTEALRYASSEPKLDDSIRPVSSYASAVTHLESREPSSVSAYGLNNPTGSAGTPSNSFAVPELPQHVQHQVLLQRSLTSPRGSQIRRPSSAGNVATHGQQLSIGHAPYLVSDPATDQIKPDSFFPTSSPARNPSAQRPATAPMYSLDDPFADMIPPPRELPFSRPGSNKTTRPSSSSLDLPPLPKPKLVGDKSERSWLHDMSAQIPLQDTNKAKMQHVSKKRPAAGKGKAESKRPVTASSSSLASDHVLTDVPQRSSSLTLAESWQERPTPVAKLTELLQASESSSDCKENLALYAAQPYDLRAETLESLIAQVLEDENFKTLCEDVEGCWKRIGLER</sequence>
<keyword evidence="3" id="KW-1185">Reference proteome</keyword>
<evidence type="ECO:0000313" key="3">
    <source>
        <dbReference type="Proteomes" id="UP000799772"/>
    </source>
</evidence>
<reference evidence="2" key="1">
    <citation type="journal article" date="2020" name="Stud. Mycol.">
        <title>101 Dothideomycetes genomes: a test case for predicting lifestyles and emergence of pathogens.</title>
        <authorList>
            <person name="Haridas S."/>
            <person name="Albert R."/>
            <person name="Binder M."/>
            <person name="Bloem J."/>
            <person name="Labutti K."/>
            <person name="Salamov A."/>
            <person name="Andreopoulos B."/>
            <person name="Baker S."/>
            <person name="Barry K."/>
            <person name="Bills G."/>
            <person name="Bluhm B."/>
            <person name="Cannon C."/>
            <person name="Castanera R."/>
            <person name="Culley D."/>
            <person name="Daum C."/>
            <person name="Ezra D."/>
            <person name="Gonzalez J."/>
            <person name="Henrissat B."/>
            <person name="Kuo A."/>
            <person name="Liang C."/>
            <person name="Lipzen A."/>
            <person name="Lutzoni F."/>
            <person name="Magnuson J."/>
            <person name="Mondo S."/>
            <person name="Nolan M."/>
            <person name="Ohm R."/>
            <person name="Pangilinan J."/>
            <person name="Park H.-J."/>
            <person name="Ramirez L."/>
            <person name="Alfaro M."/>
            <person name="Sun H."/>
            <person name="Tritt A."/>
            <person name="Yoshinaga Y."/>
            <person name="Zwiers L.-H."/>
            <person name="Turgeon B."/>
            <person name="Goodwin S."/>
            <person name="Spatafora J."/>
            <person name="Crous P."/>
            <person name="Grigoriev I."/>
        </authorList>
    </citation>
    <scope>NUCLEOTIDE SEQUENCE</scope>
    <source>
        <strain evidence="2">CBS 133067</strain>
    </source>
</reference>
<dbReference type="Pfam" id="PF03525">
    <property type="entry name" value="Meiotic_rec114"/>
    <property type="match status" value="1"/>
</dbReference>
<feature type="region of interest" description="Disordered" evidence="1">
    <location>
        <begin position="217"/>
        <end position="242"/>
    </location>
</feature>
<protein>
    <submittedName>
        <fullName evidence="2">Uncharacterized protein</fullName>
    </submittedName>
</protein>
<feature type="region of interest" description="Disordered" evidence="1">
    <location>
        <begin position="384"/>
        <end position="433"/>
    </location>
</feature>
<accession>A0A9P4M4X8</accession>
<proteinExistence type="predicted"/>
<evidence type="ECO:0000313" key="2">
    <source>
        <dbReference type="EMBL" id="KAF2098186.1"/>
    </source>
</evidence>
<dbReference type="InterPro" id="IPR004354">
    <property type="entry name" value="Meiotic_Rec114"/>
</dbReference>
<dbReference type="AlphaFoldDB" id="A0A9P4M4X8"/>
<name>A0A9P4M4X8_9PEZI</name>
<feature type="region of interest" description="Disordered" evidence="1">
    <location>
        <begin position="293"/>
        <end position="372"/>
    </location>
</feature>
<dbReference type="EMBL" id="ML978127">
    <property type="protein sequence ID" value="KAF2098186.1"/>
    <property type="molecule type" value="Genomic_DNA"/>
</dbReference>
<feature type="region of interest" description="Disordered" evidence="1">
    <location>
        <begin position="260"/>
        <end position="279"/>
    </location>
</feature>
<feature type="compositionally biased region" description="Polar residues" evidence="1">
    <location>
        <begin position="306"/>
        <end position="319"/>
    </location>
</feature>
<feature type="compositionally biased region" description="Polar residues" evidence="1">
    <location>
        <begin position="218"/>
        <end position="240"/>
    </location>
</feature>
<gene>
    <name evidence="2" type="ORF">NA57DRAFT_57352</name>
</gene>